<comment type="caution">
    <text evidence="2">The sequence shown here is derived from an EMBL/GenBank/DDBJ whole genome shotgun (WGS) entry which is preliminary data.</text>
</comment>
<sequence>MANNGDNGNNSFLAMLNNPVINPPKQQGSSQQQPSTTHIAQSSAPLFPAAQHCQDKLQACTKDLYLISETDAPWQNVLMPWSSNELPDGRQALDDAGLLVRNTHIDQFEADGDEENDFKVETLGTFFDRLMKDNDNNKAQADQYTILLEQIKQLLGDNVNVYLVGSRVVTVLILGLVQDSGMKALVGLQSELVET</sequence>
<feature type="compositionally biased region" description="Polar residues" evidence="1">
    <location>
        <begin position="1"/>
        <end position="12"/>
    </location>
</feature>
<organism evidence="2 3">
    <name type="scientific">Absidia repens</name>
    <dbReference type="NCBI Taxonomy" id="90262"/>
    <lineage>
        <taxon>Eukaryota</taxon>
        <taxon>Fungi</taxon>
        <taxon>Fungi incertae sedis</taxon>
        <taxon>Mucoromycota</taxon>
        <taxon>Mucoromycotina</taxon>
        <taxon>Mucoromycetes</taxon>
        <taxon>Mucorales</taxon>
        <taxon>Cunninghamellaceae</taxon>
        <taxon>Absidia</taxon>
    </lineage>
</organism>
<dbReference type="Gene3D" id="3.40.1460.10">
    <property type="entry name" value="Nuclease A inhibitor-like"/>
    <property type="match status" value="1"/>
</dbReference>
<feature type="region of interest" description="Disordered" evidence="1">
    <location>
        <begin position="1"/>
        <end position="35"/>
    </location>
</feature>
<dbReference type="EMBL" id="MCGE01000037">
    <property type="protein sequence ID" value="ORZ06873.1"/>
    <property type="molecule type" value="Genomic_DNA"/>
</dbReference>
<keyword evidence="3" id="KW-1185">Reference proteome</keyword>
<accession>A0A1X2I0N3</accession>
<dbReference type="InterPro" id="IPR012489">
    <property type="entry name" value="NucleaseA_inhib-like"/>
</dbReference>
<dbReference type="Proteomes" id="UP000193560">
    <property type="component" value="Unassembled WGS sequence"/>
</dbReference>
<dbReference type="OrthoDB" id="2329895at2759"/>
<feature type="compositionally biased region" description="Low complexity" evidence="1">
    <location>
        <begin position="23"/>
        <end position="35"/>
    </location>
</feature>
<evidence type="ECO:0000256" key="1">
    <source>
        <dbReference type="SAM" id="MobiDB-lite"/>
    </source>
</evidence>
<dbReference type="AlphaFoldDB" id="A0A1X2I0N3"/>
<dbReference type="InterPro" id="IPR036587">
    <property type="entry name" value="NucleaseA_inhib-like_sf"/>
</dbReference>
<reference evidence="2 3" key="1">
    <citation type="submission" date="2016-07" db="EMBL/GenBank/DDBJ databases">
        <title>Pervasive Adenine N6-methylation of Active Genes in Fungi.</title>
        <authorList>
            <consortium name="DOE Joint Genome Institute"/>
            <person name="Mondo S.J."/>
            <person name="Dannebaum R.O."/>
            <person name="Kuo R.C."/>
            <person name="Labutti K."/>
            <person name="Haridas S."/>
            <person name="Kuo A."/>
            <person name="Salamov A."/>
            <person name="Ahrendt S.R."/>
            <person name="Lipzen A."/>
            <person name="Sullivan W."/>
            <person name="Andreopoulos W.B."/>
            <person name="Clum A."/>
            <person name="Lindquist E."/>
            <person name="Daum C."/>
            <person name="Ramamoorthy G.K."/>
            <person name="Gryganskyi A."/>
            <person name="Culley D."/>
            <person name="Magnuson J.K."/>
            <person name="James T.Y."/>
            <person name="O'Malley M.A."/>
            <person name="Stajich J.E."/>
            <person name="Spatafora J.W."/>
            <person name="Visel A."/>
            <person name="Grigoriev I.V."/>
        </authorList>
    </citation>
    <scope>NUCLEOTIDE SEQUENCE [LARGE SCALE GENOMIC DNA]</scope>
    <source>
        <strain evidence="2 3">NRRL 1336</strain>
    </source>
</reference>
<name>A0A1X2I0N3_9FUNG</name>
<proteinExistence type="predicted"/>
<protein>
    <submittedName>
        <fullName evidence="2">Uncharacterized protein</fullName>
    </submittedName>
</protein>
<gene>
    <name evidence="2" type="ORF">BCR42DRAFT_426619</name>
</gene>
<evidence type="ECO:0000313" key="3">
    <source>
        <dbReference type="Proteomes" id="UP000193560"/>
    </source>
</evidence>
<dbReference type="Pfam" id="PF07924">
    <property type="entry name" value="NuiA"/>
    <property type="match status" value="1"/>
</dbReference>
<dbReference type="SUPFAM" id="SSF82602">
    <property type="entry name" value="Nuclease A inhibitor (NuiA)"/>
    <property type="match status" value="1"/>
</dbReference>
<evidence type="ECO:0000313" key="2">
    <source>
        <dbReference type="EMBL" id="ORZ06873.1"/>
    </source>
</evidence>